<organism evidence="1">
    <name type="scientific">Anguilla anguilla</name>
    <name type="common">European freshwater eel</name>
    <name type="synonym">Muraena anguilla</name>
    <dbReference type="NCBI Taxonomy" id="7936"/>
    <lineage>
        <taxon>Eukaryota</taxon>
        <taxon>Metazoa</taxon>
        <taxon>Chordata</taxon>
        <taxon>Craniata</taxon>
        <taxon>Vertebrata</taxon>
        <taxon>Euteleostomi</taxon>
        <taxon>Actinopterygii</taxon>
        <taxon>Neopterygii</taxon>
        <taxon>Teleostei</taxon>
        <taxon>Anguilliformes</taxon>
        <taxon>Anguillidae</taxon>
        <taxon>Anguilla</taxon>
    </lineage>
</organism>
<protein>
    <submittedName>
        <fullName evidence="1">Uncharacterized protein</fullName>
    </submittedName>
</protein>
<proteinExistence type="predicted"/>
<dbReference type="EMBL" id="GBXM01082149">
    <property type="protein sequence ID" value="JAH26428.1"/>
    <property type="molecule type" value="Transcribed_RNA"/>
</dbReference>
<accession>A0A0E9RDM0</accession>
<sequence>MQARTGTACQAVGKRGAISHCTNLSPHLHSAMQATSTPAAHSHTMCESATFRRGKGGGAGCTAA</sequence>
<reference evidence="1" key="1">
    <citation type="submission" date="2014-11" db="EMBL/GenBank/DDBJ databases">
        <authorList>
            <person name="Amaro Gonzalez C."/>
        </authorList>
    </citation>
    <scope>NUCLEOTIDE SEQUENCE</scope>
</reference>
<evidence type="ECO:0000313" key="1">
    <source>
        <dbReference type="EMBL" id="JAH26428.1"/>
    </source>
</evidence>
<name>A0A0E9RDM0_ANGAN</name>
<dbReference type="AlphaFoldDB" id="A0A0E9RDM0"/>
<reference evidence="1" key="2">
    <citation type="journal article" date="2015" name="Fish Shellfish Immunol.">
        <title>Early steps in the European eel (Anguilla anguilla)-Vibrio vulnificus interaction in the gills: Role of the RtxA13 toxin.</title>
        <authorList>
            <person name="Callol A."/>
            <person name="Pajuelo D."/>
            <person name="Ebbesson L."/>
            <person name="Teles M."/>
            <person name="MacKenzie S."/>
            <person name="Amaro C."/>
        </authorList>
    </citation>
    <scope>NUCLEOTIDE SEQUENCE</scope>
</reference>